<sequence length="178" mass="20462">MTEMVTDEQLMERFAKGDSAAFSRLFSRYKQRLYGFLRQQLPASLADELCQETWESVIRHSASYQPTAKFQTYLYTIARRKVIDHWRTQKPSEPIENAMLYTTGPDETLLNERSAQTVRAQVDSLPFVQKEAFLLKESGLSVQEVADITGVGFETAKSRLKLAFRKLRNSLEAHYAEA</sequence>
<reference evidence="9" key="1">
    <citation type="journal article" date="2019" name="Int. J. Syst. Evol. Microbiol.">
        <title>The Global Catalogue of Microorganisms (GCM) 10K type strain sequencing project: providing services to taxonomists for standard genome sequencing and annotation.</title>
        <authorList>
            <consortium name="The Broad Institute Genomics Platform"/>
            <consortium name="The Broad Institute Genome Sequencing Center for Infectious Disease"/>
            <person name="Wu L."/>
            <person name="Ma J."/>
        </authorList>
    </citation>
    <scope>NUCLEOTIDE SEQUENCE [LARGE SCALE GENOMIC DNA]</scope>
    <source>
        <strain evidence="9">CGMCC 1.10992</strain>
    </source>
</reference>
<dbReference type="Gene3D" id="1.10.10.10">
    <property type="entry name" value="Winged helix-like DNA-binding domain superfamily/Winged helix DNA-binding domain"/>
    <property type="match status" value="1"/>
</dbReference>
<protein>
    <submittedName>
        <fullName evidence="8">Sigma-70 family RNA polymerase sigma factor</fullName>
    </submittedName>
</protein>
<keyword evidence="4" id="KW-0238">DNA-binding</keyword>
<dbReference type="Gene3D" id="1.10.1740.10">
    <property type="match status" value="1"/>
</dbReference>
<dbReference type="EMBL" id="JBHUHT010000009">
    <property type="protein sequence ID" value="MFD2095620.1"/>
    <property type="molecule type" value="Genomic_DNA"/>
</dbReference>
<comment type="similarity">
    <text evidence="1">Belongs to the sigma-70 factor family. ECF subfamily.</text>
</comment>
<dbReference type="PANTHER" id="PTHR43133:SF8">
    <property type="entry name" value="RNA POLYMERASE SIGMA FACTOR HI_1459-RELATED"/>
    <property type="match status" value="1"/>
</dbReference>
<dbReference type="InterPro" id="IPR039425">
    <property type="entry name" value="RNA_pol_sigma-70-like"/>
</dbReference>
<evidence type="ECO:0000313" key="9">
    <source>
        <dbReference type="Proteomes" id="UP001597380"/>
    </source>
</evidence>
<evidence type="ECO:0000256" key="3">
    <source>
        <dbReference type="ARBA" id="ARBA00023082"/>
    </source>
</evidence>
<dbReference type="Pfam" id="PF08281">
    <property type="entry name" value="Sigma70_r4_2"/>
    <property type="match status" value="1"/>
</dbReference>
<organism evidence="8 9">
    <name type="scientific">Corallincola platygyrae</name>
    <dbReference type="NCBI Taxonomy" id="1193278"/>
    <lineage>
        <taxon>Bacteria</taxon>
        <taxon>Pseudomonadati</taxon>
        <taxon>Pseudomonadota</taxon>
        <taxon>Gammaproteobacteria</taxon>
        <taxon>Alteromonadales</taxon>
        <taxon>Psychromonadaceae</taxon>
        <taxon>Corallincola</taxon>
    </lineage>
</organism>
<evidence type="ECO:0000256" key="1">
    <source>
        <dbReference type="ARBA" id="ARBA00010641"/>
    </source>
</evidence>
<dbReference type="Pfam" id="PF04542">
    <property type="entry name" value="Sigma70_r2"/>
    <property type="match status" value="1"/>
</dbReference>
<keyword evidence="5" id="KW-0804">Transcription</keyword>
<proteinExistence type="inferred from homology"/>
<dbReference type="InterPro" id="IPR013324">
    <property type="entry name" value="RNA_pol_sigma_r3/r4-like"/>
</dbReference>
<evidence type="ECO:0000259" key="6">
    <source>
        <dbReference type="Pfam" id="PF04542"/>
    </source>
</evidence>
<feature type="domain" description="RNA polymerase sigma-70 region 2" evidence="6">
    <location>
        <begin position="25"/>
        <end position="90"/>
    </location>
</feature>
<dbReference type="InterPro" id="IPR007627">
    <property type="entry name" value="RNA_pol_sigma70_r2"/>
</dbReference>
<dbReference type="SUPFAM" id="SSF88946">
    <property type="entry name" value="Sigma2 domain of RNA polymerase sigma factors"/>
    <property type="match status" value="1"/>
</dbReference>
<feature type="domain" description="RNA polymerase sigma factor 70 region 4 type 2" evidence="7">
    <location>
        <begin position="118"/>
        <end position="167"/>
    </location>
</feature>
<evidence type="ECO:0000259" key="7">
    <source>
        <dbReference type="Pfam" id="PF08281"/>
    </source>
</evidence>
<accession>A0ABW4XLH4</accession>
<dbReference type="InterPro" id="IPR013325">
    <property type="entry name" value="RNA_pol_sigma_r2"/>
</dbReference>
<dbReference type="NCBIfam" id="TIGR02937">
    <property type="entry name" value="sigma70-ECF"/>
    <property type="match status" value="1"/>
</dbReference>
<evidence type="ECO:0000256" key="2">
    <source>
        <dbReference type="ARBA" id="ARBA00023015"/>
    </source>
</evidence>
<evidence type="ECO:0000313" key="8">
    <source>
        <dbReference type="EMBL" id="MFD2095620.1"/>
    </source>
</evidence>
<keyword evidence="3" id="KW-0731">Sigma factor</keyword>
<dbReference type="InterPro" id="IPR036388">
    <property type="entry name" value="WH-like_DNA-bd_sf"/>
</dbReference>
<dbReference type="RefSeq" id="WP_345340308.1">
    <property type="nucleotide sequence ID" value="NZ_BAABLI010000014.1"/>
</dbReference>
<dbReference type="InterPro" id="IPR013249">
    <property type="entry name" value="RNA_pol_sigma70_r4_t2"/>
</dbReference>
<keyword evidence="9" id="KW-1185">Reference proteome</keyword>
<keyword evidence="2" id="KW-0805">Transcription regulation</keyword>
<dbReference type="PANTHER" id="PTHR43133">
    <property type="entry name" value="RNA POLYMERASE ECF-TYPE SIGMA FACTO"/>
    <property type="match status" value="1"/>
</dbReference>
<dbReference type="SUPFAM" id="SSF88659">
    <property type="entry name" value="Sigma3 and sigma4 domains of RNA polymerase sigma factors"/>
    <property type="match status" value="1"/>
</dbReference>
<gene>
    <name evidence="8" type="ORF">ACFSJ3_06435</name>
</gene>
<dbReference type="Proteomes" id="UP001597380">
    <property type="component" value="Unassembled WGS sequence"/>
</dbReference>
<evidence type="ECO:0000256" key="4">
    <source>
        <dbReference type="ARBA" id="ARBA00023125"/>
    </source>
</evidence>
<comment type="caution">
    <text evidence="8">The sequence shown here is derived from an EMBL/GenBank/DDBJ whole genome shotgun (WGS) entry which is preliminary data.</text>
</comment>
<name>A0ABW4XLH4_9GAMM</name>
<dbReference type="InterPro" id="IPR014284">
    <property type="entry name" value="RNA_pol_sigma-70_dom"/>
</dbReference>
<evidence type="ECO:0000256" key="5">
    <source>
        <dbReference type="ARBA" id="ARBA00023163"/>
    </source>
</evidence>